<sequence>MTLRSILGVSVAACALLAGCGSPAPAAPAPAPPAASSADAAAGTDAAVELPWPGRSAAESAGLQQAADDGAQPWLLDPAELARSYAAAAYGWDTVTATATGDSVEITGPGNVRHVLTVAQPGRTGTGGIWVVTADSPA</sequence>
<evidence type="ECO:0000256" key="2">
    <source>
        <dbReference type="SAM" id="SignalP"/>
    </source>
</evidence>
<feature type="compositionally biased region" description="Low complexity" evidence="1">
    <location>
        <begin position="34"/>
        <end position="45"/>
    </location>
</feature>
<feature type="chain" id="PRO_5028869938" evidence="2">
    <location>
        <begin position="27"/>
        <end position="138"/>
    </location>
</feature>
<dbReference type="RefSeq" id="WP_185716819.1">
    <property type="nucleotide sequence ID" value="NZ_BAAAWI010000001.1"/>
</dbReference>
<gene>
    <name evidence="3" type="ORF">H6H00_17440</name>
</gene>
<name>A0A7G7MB96_9PSEU</name>
<feature type="signal peptide" evidence="2">
    <location>
        <begin position="1"/>
        <end position="26"/>
    </location>
</feature>
<keyword evidence="4" id="KW-1185">Reference proteome</keyword>
<evidence type="ECO:0000313" key="3">
    <source>
        <dbReference type="EMBL" id="QNG50057.1"/>
    </source>
</evidence>
<dbReference type="Proteomes" id="UP000515728">
    <property type="component" value="Chromosome"/>
</dbReference>
<accession>A0A7G7MB96</accession>
<feature type="region of interest" description="Disordered" evidence="1">
    <location>
        <begin position="25"/>
        <end position="45"/>
    </location>
</feature>
<dbReference type="KEGG" id="ppel:H6H00_17440"/>
<organism evidence="3 4">
    <name type="scientific">Pseudonocardia petroleophila</name>
    <dbReference type="NCBI Taxonomy" id="37331"/>
    <lineage>
        <taxon>Bacteria</taxon>
        <taxon>Bacillati</taxon>
        <taxon>Actinomycetota</taxon>
        <taxon>Actinomycetes</taxon>
        <taxon>Pseudonocardiales</taxon>
        <taxon>Pseudonocardiaceae</taxon>
        <taxon>Pseudonocardia</taxon>
    </lineage>
</organism>
<evidence type="ECO:0000256" key="1">
    <source>
        <dbReference type="SAM" id="MobiDB-lite"/>
    </source>
</evidence>
<dbReference type="PROSITE" id="PS51257">
    <property type="entry name" value="PROKAR_LIPOPROTEIN"/>
    <property type="match status" value="1"/>
</dbReference>
<dbReference type="AlphaFoldDB" id="A0A7G7MB96"/>
<proteinExistence type="predicted"/>
<protein>
    <submittedName>
        <fullName evidence="3">Uncharacterized protein</fullName>
    </submittedName>
</protein>
<keyword evidence="2" id="KW-0732">Signal</keyword>
<dbReference type="EMBL" id="CP060131">
    <property type="protein sequence ID" value="QNG50057.1"/>
    <property type="molecule type" value="Genomic_DNA"/>
</dbReference>
<evidence type="ECO:0000313" key="4">
    <source>
        <dbReference type="Proteomes" id="UP000515728"/>
    </source>
</evidence>
<reference evidence="3 4" key="1">
    <citation type="submission" date="2020-08" db="EMBL/GenBank/DDBJ databases">
        <authorList>
            <person name="Mo P."/>
        </authorList>
    </citation>
    <scope>NUCLEOTIDE SEQUENCE [LARGE SCALE GENOMIC DNA]</scope>
    <source>
        <strain evidence="3 4">CGMCC 4.1532</strain>
    </source>
</reference>